<evidence type="ECO:0000313" key="1">
    <source>
        <dbReference type="EMBL" id="MBB5265520.1"/>
    </source>
</evidence>
<organism evidence="1 2">
    <name type="scientific">Catenibacillus scindens</name>
    <dbReference type="NCBI Taxonomy" id="673271"/>
    <lineage>
        <taxon>Bacteria</taxon>
        <taxon>Bacillati</taxon>
        <taxon>Bacillota</taxon>
        <taxon>Clostridia</taxon>
        <taxon>Lachnospirales</taxon>
        <taxon>Lachnospiraceae</taxon>
        <taxon>Catenibacillus</taxon>
    </lineage>
</organism>
<evidence type="ECO:0000313" key="2">
    <source>
        <dbReference type="Proteomes" id="UP000543642"/>
    </source>
</evidence>
<protein>
    <recommendedName>
        <fullName evidence="3">DUF3881 family protein</fullName>
    </recommendedName>
</protein>
<name>A0A7W8HD64_9FIRM</name>
<keyword evidence="2" id="KW-1185">Reference proteome</keyword>
<accession>A0A7W8HD64</accession>
<reference evidence="1 2" key="1">
    <citation type="submission" date="2020-08" db="EMBL/GenBank/DDBJ databases">
        <title>Genomic Encyclopedia of Type Strains, Phase IV (KMG-IV): sequencing the most valuable type-strain genomes for metagenomic binning, comparative biology and taxonomic classification.</title>
        <authorList>
            <person name="Goeker M."/>
        </authorList>
    </citation>
    <scope>NUCLEOTIDE SEQUENCE [LARGE SCALE GENOMIC DNA]</scope>
    <source>
        <strain evidence="1 2">DSM 106146</strain>
    </source>
</reference>
<dbReference type="RefSeq" id="WP_183775452.1">
    <property type="nucleotide sequence ID" value="NZ_CAWVEG010000073.1"/>
</dbReference>
<proteinExistence type="predicted"/>
<sequence length="297" mass="33858">MHDFMRAIGFSDIKDKTQYQEILQNVLDEPTEVFMSPVRMDSAFGGMAKEYADSVGIMAFGEFTPEADLEPEFYFPYLKGRHVTATEYVSVEKLADKESYMGVCDDINLGVSLIFQLLNMKDYMEYSMDHEKILKKLPLTLSALSLSGKIILPLVKPDNHRELKKLEAIHRNQMLAAARQGDQEAIESLTLEDIDLYTVISRRAKNEDVLSIVETYFMPYGISCDQYSILGNILSVDVLENNCTGEQIYRLCLECNDFVFDVCINKADLMGEPAVGRRFRGNIWLQGMIDFSDERLV</sequence>
<evidence type="ECO:0008006" key="3">
    <source>
        <dbReference type="Google" id="ProtNLM"/>
    </source>
</evidence>
<dbReference type="Pfam" id="PF12997">
    <property type="entry name" value="DUF3881"/>
    <property type="match status" value="1"/>
</dbReference>
<dbReference type="InterPro" id="IPR024541">
    <property type="entry name" value="DUF3881"/>
</dbReference>
<gene>
    <name evidence="1" type="ORF">HNP82_002666</name>
</gene>
<comment type="caution">
    <text evidence="1">The sequence shown here is derived from an EMBL/GenBank/DDBJ whole genome shotgun (WGS) entry which is preliminary data.</text>
</comment>
<dbReference type="EMBL" id="JACHFW010000012">
    <property type="protein sequence ID" value="MBB5265520.1"/>
    <property type="molecule type" value="Genomic_DNA"/>
</dbReference>
<dbReference type="AlphaFoldDB" id="A0A7W8HD64"/>
<dbReference type="Proteomes" id="UP000543642">
    <property type="component" value="Unassembled WGS sequence"/>
</dbReference>